<organism evidence="2 3">
    <name type="scientific">Rosa chinensis</name>
    <name type="common">China rose</name>
    <dbReference type="NCBI Taxonomy" id="74649"/>
    <lineage>
        <taxon>Eukaryota</taxon>
        <taxon>Viridiplantae</taxon>
        <taxon>Streptophyta</taxon>
        <taxon>Embryophyta</taxon>
        <taxon>Tracheophyta</taxon>
        <taxon>Spermatophyta</taxon>
        <taxon>Magnoliopsida</taxon>
        <taxon>eudicotyledons</taxon>
        <taxon>Gunneridae</taxon>
        <taxon>Pentapetalae</taxon>
        <taxon>rosids</taxon>
        <taxon>fabids</taxon>
        <taxon>Rosales</taxon>
        <taxon>Rosaceae</taxon>
        <taxon>Rosoideae</taxon>
        <taxon>Rosoideae incertae sedis</taxon>
        <taxon>Rosa</taxon>
    </lineage>
</organism>
<sequence length="108" mass="12766">MYLICWLRLNFFTRFLSNPVDSLARRSTNLDVHLERNLMKHKGKGEIYSNLNVSVCPYLAVILFFYFFGSFELFVLRSVFLRFRVLLYKPAILESSLARHNLLLNWGA</sequence>
<evidence type="ECO:0000313" key="3">
    <source>
        <dbReference type="Proteomes" id="UP000238479"/>
    </source>
</evidence>
<proteinExistence type="predicted"/>
<keyword evidence="1" id="KW-0472">Membrane</keyword>
<evidence type="ECO:0000313" key="2">
    <source>
        <dbReference type="EMBL" id="PRQ54114.1"/>
    </source>
</evidence>
<feature type="transmembrane region" description="Helical" evidence="1">
    <location>
        <begin position="58"/>
        <end position="80"/>
    </location>
</feature>
<evidence type="ECO:0000256" key="1">
    <source>
        <dbReference type="SAM" id="Phobius"/>
    </source>
</evidence>
<protein>
    <submittedName>
        <fullName evidence="2">Uncharacterized protein</fullName>
    </submittedName>
</protein>
<name>A0A2P6S610_ROSCH</name>
<keyword evidence="1" id="KW-1133">Transmembrane helix</keyword>
<accession>A0A2P6S610</accession>
<gene>
    <name evidence="2" type="ORF">RchiOBHm_Chr2g0173971</name>
</gene>
<comment type="caution">
    <text evidence="2">The sequence shown here is derived from an EMBL/GenBank/DDBJ whole genome shotgun (WGS) entry which is preliminary data.</text>
</comment>
<keyword evidence="1" id="KW-0812">Transmembrane</keyword>
<keyword evidence="3" id="KW-1185">Reference proteome</keyword>
<dbReference type="Gramene" id="PRQ54114">
    <property type="protein sequence ID" value="PRQ54114"/>
    <property type="gene ID" value="RchiOBHm_Chr2g0173971"/>
</dbReference>
<reference evidence="2 3" key="1">
    <citation type="journal article" date="2018" name="Nat. Genet.">
        <title>The Rosa genome provides new insights in the design of modern roses.</title>
        <authorList>
            <person name="Bendahmane M."/>
        </authorList>
    </citation>
    <scope>NUCLEOTIDE SEQUENCE [LARGE SCALE GENOMIC DNA]</scope>
    <source>
        <strain evidence="3">cv. Old Blush</strain>
    </source>
</reference>
<dbReference type="AlphaFoldDB" id="A0A2P6S610"/>
<dbReference type="Proteomes" id="UP000238479">
    <property type="component" value="Chromosome 2"/>
</dbReference>
<dbReference type="EMBL" id="PDCK01000040">
    <property type="protein sequence ID" value="PRQ54114.1"/>
    <property type="molecule type" value="Genomic_DNA"/>
</dbReference>